<evidence type="ECO:0000259" key="1">
    <source>
        <dbReference type="PROSITE" id="PS50011"/>
    </source>
</evidence>
<organism evidence="2 3">
    <name type="scientific">Dentipellis fragilis</name>
    <dbReference type="NCBI Taxonomy" id="205917"/>
    <lineage>
        <taxon>Eukaryota</taxon>
        <taxon>Fungi</taxon>
        <taxon>Dikarya</taxon>
        <taxon>Basidiomycota</taxon>
        <taxon>Agaricomycotina</taxon>
        <taxon>Agaricomycetes</taxon>
        <taxon>Russulales</taxon>
        <taxon>Hericiaceae</taxon>
        <taxon>Dentipellis</taxon>
    </lineage>
</organism>
<dbReference type="Gene3D" id="1.10.510.10">
    <property type="entry name" value="Transferase(Phosphotransferase) domain 1"/>
    <property type="match status" value="1"/>
</dbReference>
<gene>
    <name evidence="2" type="ORF">EVG20_g7709</name>
</gene>
<dbReference type="SUPFAM" id="SSF56112">
    <property type="entry name" value="Protein kinase-like (PK-like)"/>
    <property type="match status" value="1"/>
</dbReference>
<feature type="domain" description="Protein kinase" evidence="1">
    <location>
        <begin position="52"/>
        <end position="373"/>
    </location>
</feature>
<dbReference type="GO" id="GO:0004672">
    <property type="term" value="F:protein kinase activity"/>
    <property type="evidence" value="ECO:0007669"/>
    <property type="project" value="InterPro"/>
</dbReference>
<reference evidence="2 3" key="1">
    <citation type="submission" date="2019-02" db="EMBL/GenBank/DDBJ databases">
        <title>Genome sequencing of the rare red list fungi Dentipellis fragilis.</title>
        <authorList>
            <person name="Buettner E."/>
            <person name="Kellner H."/>
        </authorList>
    </citation>
    <scope>NUCLEOTIDE SEQUENCE [LARGE SCALE GENOMIC DNA]</scope>
    <source>
        <strain evidence="2 3">DSM 105465</strain>
    </source>
</reference>
<dbReference type="Proteomes" id="UP000298327">
    <property type="component" value="Unassembled WGS sequence"/>
</dbReference>
<protein>
    <recommendedName>
        <fullName evidence="1">Protein kinase domain-containing protein</fullName>
    </recommendedName>
</protein>
<proteinExistence type="predicted"/>
<dbReference type="PROSITE" id="PS50011">
    <property type="entry name" value="PROTEIN_KINASE_DOM"/>
    <property type="match status" value="1"/>
</dbReference>
<dbReference type="AlphaFoldDB" id="A0A4Y9YAX2"/>
<dbReference type="STRING" id="205917.A0A4Y9YAX2"/>
<comment type="caution">
    <text evidence="2">The sequence shown here is derived from an EMBL/GenBank/DDBJ whole genome shotgun (WGS) entry which is preliminary data.</text>
</comment>
<dbReference type="GO" id="GO:0005524">
    <property type="term" value="F:ATP binding"/>
    <property type="evidence" value="ECO:0007669"/>
    <property type="project" value="InterPro"/>
</dbReference>
<name>A0A4Y9YAX2_9AGAM</name>
<dbReference type="OrthoDB" id="5987198at2759"/>
<dbReference type="SMART" id="SM00220">
    <property type="entry name" value="S_TKc"/>
    <property type="match status" value="1"/>
</dbReference>
<accession>A0A4Y9YAX2</accession>
<dbReference type="InterPro" id="IPR011009">
    <property type="entry name" value="Kinase-like_dom_sf"/>
</dbReference>
<evidence type="ECO:0000313" key="2">
    <source>
        <dbReference type="EMBL" id="TFY59644.1"/>
    </source>
</evidence>
<dbReference type="EMBL" id="SEOQ01000607">
    <property type="protein sequence ID" value="TFY59644.1"/>
    <property type="molecule type" value="Genomic_DNA"/>
</dbReference>
<sequence>MAVDEDSLPRFAVLSPEHLKLYEAATAKGVYNLTTAERDWRDRRETLVARGYELRPRYHPGWTPSWLGTRRDPTFCEDSILIEDYHIIDAIRIHDARLVAIKDVENNKLEIELARALTTGDLLADPTNHCIPMLDSFPDPLNENSQLMVMPYLCPFDDPPFNAVGEVLDFVQQTLEGLLFLHKQGVAHRDCASANIMMDGAPLYPRGHHPIRREFLPDAVHLISPLPRIDNPVRYYFIDFGMSTRFEPGASHLVTGAKGRDKELPELSRDVPYDAFKADVFILGNVYKKEFLEKYHGLDCLSPLVTAMTKEDPEKRPTVQFALAFFHAMVESRNTPNPRWRLRPREESVPERVVYDTVAMARETFYHLKRIVG</sequence>
<dbReference type="InterPro" id="IPR000719">
    <property type="entry name" value="Prot_kinase_dom"/>
</dbReference>
<keyword evidence="3" id="KW-1185">Reference proteome</keyword>
<evidence type="ECO:0000313" key="3">
    <source>
        <dbReference type="Proteomes" id="UP000298327"/>
    </source>
</evidence>